<organism evidence="11 12">
    <name type="scientific">Aquibium carbonis</name>
    <dbReference type="NCBI Taxonomy" id="2495581"/>
    <lineage>
        <taxon>Bacteria</taxon>
        <taxon>Pseudomonadati</taxon>
        <taxon>Pseudomonadota</taxon>
        <taxon>Alphaproteobacteria</taxon>
        <taxon>Hyphomicrobiales</taxon>
        <taxon>Phyllobacteriaceae</taxon>
        <taxon>Aquibium</taxon>
    </lineage>
</organism>
<keyword evidence="4 8" id="KW-0521">NADP</keyword>
<dbReference type="InterPro" id="IPR011342">
    <property type="entry name" value="Shikimate_DH"/>
</dbReference>
<dbReference type="GO" id="GO:0019632">
    <property type="term" value="P:shikimate metabolic process"/>
    <property type="evidence" value="ECO:0007669"/>
    <property type="project" value="InterPro"/>
</dbReference>
<evidence type="ECO:0000259" key="9">
    <source>
        <dbReference type="Pfam" id="PF01488"/>
    </source>
</evidence>
<dbReference type="InterPro" id="IPR046346">
    <property type="entry name" value="Aminoacid_DH-like_N_sf"/>
</dbReference>
<gene>
    <name evidence="8" type="primary">aroE</name>
    <name evidence="11" type="ORF">EJC49_02070</name>
</gene>
<feature type="binding site" evidence="8">
    <location>
        <begin position="130"/>
        <end position="134"/>
    </location>
    <ligand>
        <name>NADP(+)</name>
        <dbReference type="ChEBI" id="CHEBI:58349"/>
    </ligand>
</feature>
<feature type="binding site" evidence="8">
    <location>
        <position position="90"/>
    </location>
    <ligand>
        <name>shikimate</name>
        <dbReference type="ChEBI" id="CHEBI:36208"/>
    </ligand>
</feature>
<feature type="binding site" evidence="8">
    <location>
        <position position="222"/>
    </location>
    <ligand>
        <name>shikimate</name>
        <dbReference type="ChEBI" id="CHEBI:36208"/>
    </ligand>
</feature>
<feature type="binding site" evidence="8">
    <location>
        <begin position="18"/>
        <end position="20"/>
    </location>
    <ligand>
        <name>shikimate</name>
        <dbReference type="ChEBI" id="CHEBI:36208"/>
    </ligand>
</feature>
<evidence type="ECO:0000256" key="1">
    <source>
        <dbReference type="ARBA" id="ARBA00004871"/>
    </source>
</evidence>
<dbReference type="GO" id="GO:0009423">
    <property type="term" value="P:chorismate biosynthetic process"/>
    <property type="evidence" value="ECO:0007669"/>
    <property type="project" value="UniProtKB-UniRule"/>
</dbReference>
<comment type="caution">
    <text evidence="11">The sequence shown here is derived from an EMBL/GenBank/DDBJ whole genome shotgun (WGS) entry which is preliminary data.</text>
</comment>
<evidence type="ECO:0000256" key="7">
    <source>
        <dbReference type="ARBA" id="ARBA00049442"/>
    </source>
</evidence>
<dbReference type="CDD" id="cd01065">
    <property type="entry name" value="NAD_bind_Shikimate_DH"/>
    <property type="match status" value="1"/>
</dbReference>
<dbReference type="GO" id="GO:0008652">
    <property type="term" value="P:amino acid biosynthetic process"/>
    <property type="evidence" value="ECO:0007669"/>
    <property type="project" value="UniProtKB-KW"/>
</dbReference>
<evidence type="ECO:0000259" key="10">
    <source>
        <dbReference type="Pfam" id="PF08501"/>
    </source>
</evidence>
<dbReference type="UniPathway" id="UPA00053">
    <property type="reaction ID" value="UER00087"/>
</dbReference>
<dbReference type="HAMAP" id="MF_00222">
    <property type="entry name" value="Shikimate_DH_AroE"/>
    <property type="match status" value="1"/>
</dbReference>
<dbReference type="Gene3D" id="3.40.50.10860">
    <property type="entry name" value="Leucine Dehydrogenase, chain A, domain 1"/>
    <property type="match status" value="1"/>
</dbReference>
<dbReference type="GO" id="GO:0005829">
    <property type="term" value="C:cytosol"/>
    <property type="evidence" value="ECO:0007669"/>
    <property type="project" value="TreeGrafter"/>
</dbReference>
<evidence type="ECO:0000256" key="4">
    <source>
        <dbReference type="ARBA" id="ARBA00022857"/>
    </source>
</evidence>
<comment type="function">
    <text evidence="8">Involved in the biosynthesis of the chorismate, which leads to the biosynthesis of aromatic amino acids. Catalyzes the reversible NADPH linked reduction of 3-dehydroshikimate (DHSA) to yield shikimate (SA).</text>
</comment>
<feature type="active site" description="Proton acceptor" evidence="8">
    <location>
        <position position="69"/>
    </location>
</feature>
<dbReference type="GO" id="GO:0009073">
    <property type="term" value="P:aromatic amino acid family biosynthetic process"/>
    <property type="evidence" value="ECO:0007669"/>
    <property type="project" value="UniProtKB-KW"/>
</dbReference>
<dbReference type="OrthoDB" id="9792692at2"/>
<dbReference type="InterPro" id="IPR013708">
    <property type="entry name" value="Shikimate_DH-bd_N"/>
</dbReference>
<keyword evidence="12" id="KW-1185">Reference proteome</keyword>
<feature type="binding site" evidence="8">
    <location>
        <position position="81"/>
    </location>
    <ligand>
        <name>NADP(+)</name>
        <dbReference type="ChEBI" id="CHEBI:58349"/>
    </ligand>
</feature>
<dbReference type="AlphaFoldDB" id="A0A3S0AA52"/>
<dbReference type="NCBIfam" id="NF001312">
    <property type="entry name" value="PRK00258.1-4"/>
    <property type="match status" value="1"/>
</dbReference>
<dbReference type="PANTHER" id="PTHR21089">
    <property type="entry name" value="SHIKIMATE DEHYDROGENASE"/>
    <property type="match status" value="1"/>
</dbReference>
<feature type="binding site" evidence="8">
    <location>
        <begin position="154"/>
        <end position="159"/>
    </location>
    <ligand>
        <name>NADP(+)</name>
        <dbReference type="ChEBI" id="CHEBI:58349"/>
    </ligand>
</feature>
<keyword evidence="5 8" id="KW-0560">Oxidoreductase</keyword>
<keyword evidence="3 8" id="KW-0028">Amino-acid biosynthesis</keyword>
<feature type="binding site" evidence="8">
    <location>
        <position position="220"/>
    </location>
    <ligand>
        <name>NADP(+)</name>
        <dbReference type="ChEBI" id="CHEBI:58349"/>
    </ligand>
</feature>
<keyword evidence="6 8" id="KW-0057">Aromatic amino acid biosynthesis</keyword>
<dbReference type="NCBIfam" id="TIGR00507">
    <property type="entry name" value="aroE"/>
    <property type="match status" value="1"/>
</dbReference>
<comment type="similarity">
    <text evidence="8">Belongs to the shikimate dehydrogenase family.</text>
</comment>
<name>A0A3S0AA52_9HYPH</name>
<comment type="subunit">
    <text evidence="8">Homodimer.</text>
</comment>
<accession>A0A3S0AA52</accession>
<evidence type="ECO:0000256" key="5">
    <source>
        <dbReference type="ARBA" id="ARBA00023002"/>
    </source>
</evidence>
<dbReference type="GO" id="GO:0004764">
    <property type="term" value="F:shikimate 3-dehydrogenase (NADP+) activity"/>
    <property type="evidence" value="ECO:0007669"/>
    <property type="project" value="UniProtKB-UniRule"/>
</dbReference>
<reference evidence="11 12" key="1">
    <citation type="submission" date="2018-12" db="EMBL/GenBank/DDBJ databases">
        <title>Mesorhizobium carbonis sp. nov., isolated from coal mine water.</title>
        <authorList>
            <person name="Xin W."/>
            <person name="Xu Z."/>
            <person name="Xiang F."/>
            <person name="Zhang J."/>
            <person name="Xi L."/>
            <person name="Liu J."/>
        </authorList>
    </citation>
    <scope>NUCLEOTIDE SEQUENCE [LARGE SCALE GENOMIC DNA]</scope>
    <source>
        <strain evidence="11 12">B2.3</strain>
    </source>
</reference>
<sequence length="281" mass="29799">MAEDIARAFVCGHPVAHSRSPLIHGHWLASLGIRGSYEAIDVAPDDFADFLRGIASAGFTGGNVTIPHKEAAFAAVDGSDEASEMIGAINTVWIADGRLLATNTDWSGFSANLDEGAPAWVSGRRAVVLGAGGSARAILFALLRKGYREVRVVNRTVDRARELADRFGGRVSAHDWVALPELLADCDLLVNTTPIGMAGRDGSTPPDLALLPGAAIVTDIVYVPLLTPLLVAARARGLKTVDGLGMLLHQAVPGFARWFGQVPEVTAELRALVIADMERHR</sequence>
<evidence type="ECO:0000256" key="6">
    <source>
        <dbReference type="ARBA" id="ARBA00023141"/>
    </source>
</evidence>
<dbReference type="Pfam" id="PF08501">
    <property type="entry name" value="Shikimate_dh_N"/>
    <property type="match status" value="1"/>
</dbReference>
<evidence type="ECO:0000256" key="8">
    <source>
        <dbReference type="HAMAP-Rule" id="MF_00222"/>
    </source>
</evidence>
<evidence type="ECO:0000313" key="11">
    <source>
        <dbReference type="EMBL" id="RST88135.1"/>
    </source>
</evidence>
<dbReference type="SUPFAM" id="SSF51735">
    <property type="entry name" value="NAD(P)-binding Rossmann-fold domains"/>
    <property type="match status" value="1"/>
</dbReference>
<feature type="domain" description="Shikimate dehydrogenase substrate binding N-terminal" evidence="10">
    <location>
        <begin position="10"/>
        <end position="92"/>
    </location>
</feature>
<feature type="binding site" evidence="8">
    <location>
        <position position="65"/>
    </location>
    <ligand>
        <name>shikimate</name>
        <dbReference type="ChEBI" id="CHEBI:36208"/>
    </ligand>
</feature>
<protein>
    <recommendedName>
        <fullName evidence="2 8">Shikimate dehydrogenase (NADP(+))</fullName>
        <shortName evidence="8">SDH</shortName>
        <ecNumber evidence="2 8">1.1.1.25</ecNumber>
    </recommendedName>
</protein>
<comment type="pathway">
    <text evidence="1 8">Metabolic intermediate biosynthesis; chorismate biosynthesis; chorismate from D-erythrose 4-phosphate and phosphoenolpyruvate: step 4/7.</text>
</comment>
<feature type="binding site" evidence="8">
    <location>
        <position position="105"/>
    </location>
    <ligand>
        <name>shikimate</name>
        <dbReference type="ChEBI" id="CHEBI:36208"/>
    </ligand>
</feature>
<dbReference type="EC" id="1.1.1.25" evidence="2 8"/>
<dbReference type="InterPro" id="IPR006151">
    <property type="entry name" value="Shikm_DH/Glu-tRNA_Rdtase"/>
</dbReference>
<feature type="binding site" evidence="8">
    <location>
        <position position="243"/>
    </location>
    <ligand>
        <name>NADP(+)</name>
        <dbReference type="ChEBI" id="CHEBI:58349"/>
    </ligand>
</feature>
<dbReference type="InterPro" id="IPR022893">
    <property type="entry name" value="Shikimate_DH_fam"/>
</dbReference>
<evidence type="ECO:0000313" key="12">
    <source>
        <dbReference type="Proteomes" id="UP000278398"/>
    </source>
</evidence>
<dbReference type="Gene3D" id="3.40.50.720">
    <property type="entry name" value="NAD(P)-binding Rossmann-like Domain"/>
    <property type="match status" value="1"/>
</dbReference>
<proteinExistence type="inferred from homology"/>
<dbReference type="EMBL" id="RWKW01000004">
    <property type="protein sequence ID" value="RST88135.1"/>
    <property type="molecule type" value="Genomic_DNA"/>
</dbReference>
<dbReference type="PANTHER" id="PTHR21089:SF1">
    <property type="entry name" value="BIFUNCTIONAL 3-DEHYDROQUINATE DEHYDRATASE_SHIKIMATE DEHYDROGENASE, CHLOROPLASTIC"/>
    <property type="match status" value="1"/>
</dbReference>
<dbReference type="Pfam" id="PF01488">
    <property type="entry name" value="Shikimate_DH"/>
    <property type="match status" value="1"/>
</dbReference>
<feature type="binding site" evidence="8">
    <location>
        <position position="250"/>
    </location>
    <ligand>
        <name>shikimate</name>
        <dbReference type="ChEBI" id="CHEBI:36208"/>
    </ligand>
</feature>
<dbReference type="SUPFAM" id="SSF53223">
    <property type="entry name" value="Aminoacid dehydrogenase-like, N-terminal domain"/>
    <property type="match status" value="1"/>
</dbReference>
<dbReference type="GO" id="GO:0050661">
    <property type="term" value="F:NADP binding"/>
    <property type="evidence" value="ECO:0007669"/>
    <property type="project" value="InterPro"/>
</dbReference>
<dbReference type="RefSeq" id="WP_126697797.1">
    <property type="nucleotide sequence ID" value="NZ_RWKW01000004.1"/>
</dbReference>
<evidence type="ECO:0000256" key="3">
    <source>
        <dbReference type="ARBA" id="ARBA00022605"/>
    </source>
</evidence>
<dbReference type="InterPro" id="IPR036291">
    <property type="entry name" value="NAD(P)-bd_dom_sf"/>
</dbReference>
<evidence type="ECO:0000256" key="2">
    <source>
        <dbReference type="ARBA" id="ARBA00012962"/>
    </source>
</evidence>
<feature type="domain" description="Quinate/shikimate 5-dehydrogenase/glutamyl-tRNA reductase" evidence="9">
    <location>
        <begin position="122"/>
        <end position="193"/>
    </location>
</feature>
<dbReference type="Proteomes" id="UP000278398">
    <property type="component" value="Unassembled WGS sequence"/>
</dbReference>
<comment type="catalytic activity">
    <reaction evidence="7 8">
        <text>shikimate + NADP(+) = 3-dehydroshikimate + NADPH + H(+)</text>
        <dbReference type="Rhea" id="RHEA:17737"/>
        <dbReference type="ChEBI" id="CHEBI:15378"/>
        <dbReference type="ChEBI" id="CHEBI:16630"/>
        <dbReference type="ChEBI" id="CHEBI:36208"/>
        <dbReference type="ChEBI" id="CHEBI:57783"/>
        <dbReference type="ChEBI" id="CHEBI:58349"/>
        <dbReference type="EC" id="1.1.1.25"/>
    </reaction>
</comment>